<dbReference type="InterPro" id="IPR003959">
    <property type="entry name" value="ATPase_AAA_core"/>
</dbReference>
<protein>
    <recommendedName>
        <fullName evidence="1">ATPase AAA-type core domain-containing protein</fullName>
    </recommendedName>
</protein>
<dbReference type="CDD" id="cd00267">
    <property type="entry name" value="ABC_ATPase"/>
    <property type="match status" value="1"/>
</dbReference>
<dbReference type="RefSeq" id="WP_008138036.1">
    <property type="nucleotide sequence ID" value="NZ_AQGU01000020.1"/>
</dbReference>
<dbReference type="InterPro" id="IPR027417">
    <property type="entry name" value="P-loop_NTPase"/>
</dbReference>
<dbReference type="EMBL" id="AQGU01000020">
    <property type="protein sequence ID" value="MBE0358071.1"/>
    <property type="molecule type" value="Genomic_DNA"/>
</dbReference>
<name>A0ABR9DUM9_9GAMM</name>
<organism evidence="2 3">
    <name type="scientific">Pseudoalteromonas aliena SW19</name>
    <dbReference type="NCBI Taxonomy" id="1314866"/>
    <lineage>
        <taxon>Bacteria</taxon>
        <taxon>Pseudomonadati</taxon>
        <taxon>Pseudomonadota</taxon>
        <taxon>Gammaproteobacteria</taxon>
        <taxon>Alteromonadales</taxon>
        <taxon>Pseudoalteromonadaceae</taxon>
        <taxon>Pseudoalteromonas</taxon>
    </lineage>
</organism>
<dbReference type="PIRSF" id="PIRSF029347">
    <property type="entry name" value="RecF"/>
    <property type="match status" value="1"/>
</dbReference>
<proteinExistence type="predicted"/>
<dbReference type="SUPFAM" id="SSF52540">
    <property type="entry name" value="P-loop containing nucleoside triphosphate hydrolases"/>
    <property type="match status" value="1"/>
</dbReference>
<keyword evidence="3" id="KW-1185">Reference proteome</keyword>
<feature type="domain" description="ATPase AAA-type core" evidence="1">
    <location>
        <begin position="30"/>
        <end position="319"/>
    </location>
</feature>
<dbReference type="InterPro" id="IPR014555">
    <property type="entry name" value="RecF-like"/>
</dbReference>
<sequence length="373" mass="42103">MSDSTNNHLGKVVVKGFKSIKNFELEIKPINILIGANGSGKSNFISLFTFLRHLSEGKLQNYVQKHGSASAFFHFGPKKTNEISIDIDVGYNGYHATFGHGINDDTLIFNTEYCSIRSSSKSFSIQGTKGESGLAHSIKADSHHVKKYTKLYLNDCRVYHFHDTSDTAGFKQACDLDAVDYLYTDASNIAAFLYYLKHSTLEEYSNAYLDIVEAIQNIAPYFHDFYLEPRGSDNSKRILLKWLHKQNDEPFSANQLSDGTIRFICMATLFLQPETLRPKTIILDEPELGLHPAALDELAEIVKVTSKDNQVICSTQSVTFANKFNPDDFIVVDQNEGKSEFKRVSTDELSEWLDDFSMGDIWSKNLIGGRPEW</sequence>
<dbReference type="Proteomes" id="UP000648482">
    <property type="component" value="Unassembled WGS sequence"/>
</dbReference>
<comment type="caution">
    <text evidence="2">The sequence shown here is derived from an EMBL/GenBank/DDBJ whole genome shotgun (WGS) entry which is preliminary data.</text>
</comment>
<dbReference type="Pfam" id="PF13304">
    <property type="entry name" value="AAA_21"/>
    <property type="match status" value="1"/>
</dbReference>
<dbReference type="PANTHER" id="PTHR32182:SF22">
    <property type="entry name" value="ATP-DEPENDENT ENDONUCLEASE, OLD FAMILY-RELATED"/>
    <property type="match status" value="1"/>
</dbReference>
<accession>A0ABR9DUM9</accession>
<evidence type="ECO:0000313" key="3">
    <source>
        <dbReference type="Proteomes" id="UP000648482"/>
    </source>
</evidence>
<gene>
    <name evidence="2" type="ORF">PALI_a3789</name>
</gene>
<evidence type="ECO:0000259" key="1">
    <source>
        <dbReference type="Pfam" id="PF13304"/>
    </source>
</evidence>
<dbReference type="Gene3D" id="3.40.50.300">
    <property type="entry name" value="P-loop containing nucleotide triphosphate hydrolases"/>
    <property type="match status" value="1"/>
</dbReference>
<reference evidence="2 3" key="1">
    <citation type="submission" date="2015-06" db="EMBL/GenBank/DDBJ databases">
        <title>Genome sequence of Pseudoalteromonas aliena.</title>
        <authorList>
            <person name="Xie B.-B."/>
            <person name="Rong J.-C."/>
            <person name="Qin Q.-L."/>
            <person name="Zhang Y.-Z."/>
        </authorList>
    </citation>
    <scope>NUCLEOTIDE SEQUENCE [LARGE SCALE GENOMIC DNA]</scope>
    <source>
        <strain evidence="2 3">SW19</strain>
    </source>
</reference>
<evidence type="ECO:0000313" key="2">
    <source>
        <dbReference type="EMBL" id="MBE0358071.1"/>
    </source>
</evidence>
<dbReference type="PANTHER" id="PTHR32182">
    <property type="entry name" value="DNA REPLICATION AND REPAIR PROTEIN RECF"/>
    <property type="match status" value="1"/>
</dbReference>